<dbReference type="GO" id="GO:0003735">
    <property type="term" value="F:structural constituent of ribosome"/>
    <property type="evidence" value="ECO:0007669"/>
    <property type="project" value="InterPro"/>
</dbReference>
<dbReference type="Gene3D" id="2.30.30.790">
    <property type="match status" value="1"/>
</dbReference>
<name>A0A1W6N3F5_9PROT</name>
<protein>
    <recommendedName>
        <fullName evidence="4 5">Large ribosomal subunit protein bL19</fullName>
    </recommendedName>
</protein>
<feature type="compositionally biased region" description="Basic and acidic residues" evidence="7">
    <location>
        <begin position="138"/>
        <end position="150"/>
    </location>
</feature>
<dbReference type="FunFam" id="2.30.30.790:FF:000001">
    <property type="entry name" value="50S ribosomal protein L19"/>
    <property type="match status" value="1"/>
</dbReference>
<dbReference type="InterPro" id="IPR001857">
    <property type="entry name" value="Ribosomal_bL19"/>
</dbReference>
<proteinExistence type="inferred from homology"/>
<feature type="region of interest" description="Disordered" evidence="7">
    <location>
        <begin position="114"/>
        <end position="164"/>
    </location>
</feature>
<keyword evidence="3 5" id="KW-0687">Ribonucleoprotein</keyword>
<evidence type="ECO:0000256" key="5">
    <source>
        <dbReference type="HAMAP-Rule" id="MF_00402"/>
    </source>
</evidence>
<evidence type="ECO:0000313" key="9">
    <source>
        <dbReference type="Proteomes" id="UP000237351"/>
    </source>
</evidence>
<evidence type="ECO:0000256" key="6">
    <source>
        <dbReference type="RuleBase" id="RU000559"/>
    </source>
</evidence>
<comment type="similarity">
    <text evidence="1 5 6">Belongs to the bacterial ribosomal protein bL19 family.</text>
</comment>
<dbReference type="GO" id="GO:0022625">
    <property type="term" value="C:cytosolic large ribosomal subunit"/>
    <property type="evidence" value="ECO:0007669"/>
    <property type="project" value="TreeGrafter"/>
</dbReference>
<feature type="compositionally biased region" description="Low complexity" evidence="7">
    <location>
        <begin position="152"/>
        <end position="164"/>
    </location>
</feature>
<dbReference type="EMBL" id="CP008743">
    <property type="protein sequence ID" value="ARN84427.1"/>
    <property type="molecule type" value="Genomic_DNA"/>
</dbReference>
<dbReference type="PANTHER" id="PTHR15680:SF9">
    <property type="entry name" value="LARGE RIBOSOMAL SUBUNIT PROTEIN BL19M"/>
    <property type="match status" value="1"/>
</dbReference>
<gene>
    <name evidence="5" type="primary">rplS</name>
    <name evidence="8" type="ORF">GQ61_02810</name>
</gene>
<evidence type="ECO:0000256" key="3">
    <source>
        <dbReference type="ARBA" id="ARBA00023274"/>
    </source>
</evidence>
<dbReference type="SUPFAM" id="SSF50104">
    <property type="entry name" value="Translation proteins SH3-like domain"/>
    <property type="match status" value="1"/>
</dbReference>
<dbReference type="HAMAP" id="MF_00402">
    <property type="entry name" value="Ribosomal_bL19"/>
    <property type="match status" value="1"/>
</dbReference>
<keyword evidence="2 5" id="KW-0689">Ribosomal protein</keyword>
<dbReference type="PROSITE" id="PS01015">
    <property type="entry name" value="RIBOSOMAL_L19"/>
    <property type="match status" value="1"/>
</dbReference>
<dbReference type="Proteomes" id="UP000237351">
    <property type="component" value="Chromosome"/>
</dbReference>
<comment type="function">
    <text evidence="5 6">This protein is located at the 30S-50S ribosomal subunit interface and may play a role in the structure and function of the aminoacyl-tRNA binding site.</text>
</comment>
<dbReference type="InterPro" id="IPR018257">
    <property type="entry name" value="Ribosomal_bL19_CS"/>
</dbReference>
<dbReference type="Pfam" id="PF01245">
    <property type="entry name" value="Ribosomal_L19"/>
    <property type="match status" value="1"/>
</dbReference>
<dbReference type="PRINTS" id="PR00061">
    <property type="entry name" value="RIBOSOMALL19"/>
</dbReference>
<evidence type="ECO:0000256" key="7">
    <source>
        <dbReference type="SAM" id="MobiDB-lite"/>
    </source>
</evidence>
<evidence type="ECO:0000256" key="2">
    <source>
        <dbReference type="ARBA" id="ARBA00022980"/>
    </source>
</evidence>
<sequence>MNIIQQFEHEQMQTILKDKVVPDFAPGDTLRVMVKVVEGDRERVQAYEGVCIARKNSGINSSFTVRKMSFGEGVERVFPLYSQSIRIEVVRRGHVRRAKLYYLRDRSGKSARIAEKTNYANREADNTGSAVETSATKVKKEAKPKAEKQAKKAPAAETESPQQA</sequence>
<dbReference type="RefSeq" id="WP_085783822.1">
    <property type="nucleotide sequence ID" value="NZ_CP008743.1"/>
</dbReference>
<evidence type="ECO:0000256" key="4">
    <source>
        <dbReference type="ARBA" id="ARBA00035171"/>
    </source>
</evidence>
<dbReference type="InterPro" id="IPR038657">
    <property type="entry name" value="Ribosomal_bL19_sf"/>
</dbReference>
<evidence type="ECO:0000256" key="1">
    <source>
        <dbReference type="ARBA" id="ARBA00005781"/>
    </source>
</evidence>
<dbReference type="GO" id="GO:0006412">
    <property type="term" value="P:translation"/>
    <property type="evidence" value="ECO:0007669"/>
    <property type="project" value="UniProtKB-UniRule"/>
</dbReference>
<organism evidence="8 9">
    <name type="scientific">Candidatus Nucleicultrix amoebiphila FS5</name>
    <dbReference type="NCBI Taxonomy" id="1414854"/>
    <lineage>
        <taxon>Bacteria</taxon>
        <taxon>Pseudomonadati</taxon>
        <taxon>Pseudomonadota</taxon>
        <taxon>Alphaproteobacteria</taxon>
        <taxon>Holosporales</taxon>
        <taxon>Candidatus Nucleicultricaceae</taxon>
        <taxon>Candidatus Nucleicultrix</taxon>
    </lineage>
</organism>
<evidence type="ECO:0000313" key="8">
    <source>
        <dbReference type="EMBL" id="ARN84427.1"/>
    </source>
</evidence>
<dbReference type="PANTHER" id="PTHR15680">
    <property type="entry name" value="RIBOSOMAL PROTEIN L19"/>
    <property type="match status" value="1"/>
</dbReference>
<dbReference type="OrthoDB" id="9803541at2"/>
<dbReference type="STRING" id="1414854.GQ61_02810"/>
<accession>A0A1W6N3F5</accession>
<dbReference type="NCBIfam" id="TIGR01024">
    <property type="entry name" value="rplS_bact"/>
    <property type="match status" value="1"/>
</dbReference>
<keyword evidence="9" id="KW-1185">Reference proteome</keyword>
<reference evidence="8 9" key="1">
    <citation type="submission" date="2014-06" db="EMBL/GenBank/DDBJ databases">
        <title>The genome of the endonuclear symbiont Nucleicultrix amoebiphila.</title>
        <authorList>
            <person name="Schulz F."/>
            <person name="Horn M."/>
        </authorList>
    </citation>
    <scope>NUCLEOTIDE SEQUENCE [LARGE SCALE GENOMIC DNA]</scope>
    <source>
        <strain evidence="8 9">FS5</strain>
    </source>
</reference>
<dbReference type="AlphaFoldDB" id="A0A1W6N3F5"/>
<dbReference type="KEGG" id="naf:GQ61_02810"/>
<dbReference type="InterPro" id="IPR008991">
    <property type="entry name" value="Translation_prot_SH3-like_sf"/>
</dbReference>